<feature type="non-terminal residue" evidence="1">
    <location>
        <position position="44"/>
    </location>
</feature>
<sequence length="44" mass="5202">MDDDELLLDDHNVSEPCVEDVNQQSIESLREWFLWSYLNVLFGS</sequence>
<organism evidence="1 2">
    <name type="scientific">Adineta steineri</name>
    <dbReference type="NCBI Taxonomy" id="433720"/>
    <lineage>
        <taxon>Eukaryota</taxon>
        <taxon>Metazoa</taxon>
        <taxon>Spiralia</taxon>
        <taxon>Gnathifera</taxon>
        <taxon>Rotifera</taxon>
        <taxon>Eurotatoria</taxon>
        <taxon>Bdelloidea</taxon>
        <taxon>Adinetida</taxon>
        <taxon>Adinetidae</taxon>
        <taxon>Adineta</taxon>
    </lineage>
</organism>
<comment type="caution">
    <text evidence="1">The sequence shown here is derived from an EMBL/GenBank/DDBJ whole genome shotgun (WGS) entry which is preliminary data.</text>
</comment>
<evidence type="ECO:0000313" key="2">
    <source>
        <dbReference type="Proteomes" id="UP000663881"/>
    </source>
</evidence>
<protein>
    <submittedName>
        <fullName evidence="1">Uncharacterized protein</fullName>
    </submittedName>
</protein>
<dbReference type="Proteomes" id="UP000663881">
    <property type="component" value="Unassembled WGS sequence"/>
</dbReference>
<dbReference type="AlphaFoldDB" id="A0A820BXL1"/>
<name>A0A820BXL1_9BILA</name>
<reference evidence="1" key="1">
    <citation type="submission" date="2021-02" db="EMBL/GenBank/DDBJ databases">
        <authorList>
            <person name="Nowell W R."/>
        </authorList>
    </citation>
    <scope>NUCLEOTIDE SEQUENCE</scope>
</reference>
<proteinExistence type="predicted"/>
<accession>A0A820BXL1</accession>
<evidence type="ECO:0000313" key="1">
    <source>
        <dbReference type="EMBL" id="CAF4213164.1"/>
    </source>
</evidence>
<dbReference type="EMBL" id="CAJOAY010009930">
    <property type="protein sequence ID" value="CAF4213164.1"/>
    <property type="molecule type" value="Genomic_DNA"/>
</dbReference>
<gene>
    <name evidence="1" type="ORF">OKA104_LOCUS41631</name>
</gene>